<dbReference type="AlphaFoldDB" id="A0A450YDN0"/>
<gene>
    <name evidence="1" type="ORF">BECKSD772F_GA0070984_104614</name>
</gene>
<sequence length="118" mass="13393">MLNPAYSIEQFRSNFLEITTIKDLISLIKGDPNANLLIEMRSLPLDFRALSFDFSWDVKPDNFRITTKIELSFKLWINSVLYEAKCWQELSPSGFADLEPALLKALKQAIASVGGSHE</sequence>
<evidence type="ECO:0000313" key="1">
    <source>
        <dbReference type="EMBL" id="VFK39671.1"/>
    </source>
</evidence>
<name>A0A450YDN0_9GAMM</name>
<accession>A0A450YDN0</accession>
<reference evidence="1" key="1">
    <citation type="submission" date="2019-02" db="EMBL/GenBank/DDBJ databases">
        <authorList>
            <person name="Gruber-Vodicka R. H."/>
            <person name="Seah K. B. B."/>
        </authorList>
    </citation>
    <scope>NUCLEOTIDE SEQUENCE</scope>
    <source>
        <strain evidence="1">BECK_S1321</strain>
    </source>
</reference>
<organism evidence="1">
    <name type="scientific">Candidatus Kentrum sp. SD</name>
    <dbReference type="NCBI Taxonomy" id="2126332"/>
    <lineage>
        <taxon>Bacteria</taxon>
        <taxon>Pseudomonadati</taxon>
        <taxon>Pseudomonadota</taxon>
        <taxon>Gammaproteobacteria</taxon>
        <taxon>Candidatus Kentrum</taxon>
    </lineage>
</organism>
<proteinExistence type="predicted"/>
<protein>
    <submittedName>
        <fullName evidence="1">Uncharacterized protein</fullName>
    </submittedName>
</protein>
<dbReference type="EMBL" id="CAADFR010000046">
    <property type="protein sequence ID" value="VFK39671.1"/>
    <property type="molecule type" value="Genomic_DNA"/>
</dbReference>